<evidence type="ECO:0000256" key="1">
    <source>
        <dbReference type="ARBA" id="ARBA00023015"/>
    </source>
</evidence>
<dbReference type="STRING" id="1675527.AIOL_000840"/>
<dbReference type="CDD" id="cd00090">
    <property type="entry name" value="HTH_ARSR"/>
    <property type="match status" value="1"/>
</dbReference>
<proteinExistence type="predicted"/>
<gene>
    <name evidence="5" type="ORF">AIOL_000840</name>
</gene>
<dbReference type="PROSITE" id="PS01117">
    <property type="entry name" value="HTH_MARR_1"/>
    <property type="match status" value="1"/>
</dbReference>
<dbReference type="InterPro" id="IPR036390">
    <property type="entry name" value="WH_DNA-bd_sf"/>
</dbReference>
<keyword evidence="1" id="KW-0805">Transcription regulation</keyword>
<dbReference type="OrthoDB" id="8452803at2"/>
<accession>A0A0J9EDD3</accession>
<dbReference type="EMBL" id="LFTY01000001">
    <property type="protein sequence ID" value="KMW60676.1"/>
    <property type="molecule type" value="Genomic_DNA"/>
</dbReference>
<dbReference type="GO" id="GO:0003700">
    <property type="term" value="F:DNA-binding transcription factor activity"/>
    <property type="evidence" value="ECO:0007669"/>
    <property type="project" value="InterPro"/>
</dbReference>
<keyword evidence="6" id="KW-1185">Reference proteome</keyword>
<name>A0A0J9EDD3_9RHOB</name>
<dbReference type="SUPFAM" id="SSF46785">
    <property type="entry name" value="Winged helix' DNA-binding domain"/>
    <property type="match status" value="1"/>
</dbReference>
<protein>
    <submittedName>
        <fullName evidence="5">Transcriptional regulator, MarR family</fullName>
    </submittedName>
</protein>
<dbReference type="PROSITE" id="PS50995">
    <property type="entry name" value="HTH_MARR_2"/>
    <property type="match status" value="1"/>
</dbReference>
<evidence type="ECO:0000313" key="5">
    <source>
        <dbReference type="EMBL" id="KMW60676.1"/>
    </source>
</evidence>
<evidence type="ECO:0000256" key="3">
    <source>
        <dbReference type="ARBA" id="ARBA00023163"/>
    </source>
</evidence>
<keyword evidence="2" id="KW-0238">DNA-binding</keyword>
<dbReference type="GO" id="GO:0006950">
    <property type="term" value="P:response to stress"/>
    <property type="evidence" value="ECO:0007669"/>
    <property type="project" value="TreeGrafter"/>
</dbReference>
<dbReference type="Gene3D" id="1.10.10.10">
    <property type="entry name" value="Winged helix-like DNA-binding domain superfamily/Winged helix DNA-binding domain"/>
    <property type="match status" value="1"/>
</dbReference>
<dbReference type="AlphaFoldDB" id="A0A0J9EDD3"/>
<sequence>MTRFTDDYLLFLLAQASARASAAFHAHLAERSVKVATWRILATLYPDAPATIGELAASCMTKQPTMTRQVDRLERAGLVERRASAGDRRRVLVSLSASGRALADALTQLARAHEAKVLAAYTGKQQEELKALLAALPPD</sequence>
<dbReference type="PATRIC" id="fig|1675527.3.peg.898"/>
<dbReference type="PRINTS" id="PR00598">
    <property type="entry name" value="HTHMARR"/>
</dbReference>
<dbReference type="RefSeq" id="WP_049641723.1">
    <property type="nucleotide sequence ID" value="NZ_LFTY01000001.1"/>
</dbReference>
<evidence type="ECO:0000313" key="6">
    <source>
        <dbReference type="Proteomes" id="UP000037178"/>
    </source>
</evidence>
<keyword evidence="3" id="KW-0804">Transcription</keyword>
<comment type="caution">
    <text evidence="5">The sequence shown here is derived from an EMBL/GenBank/DDBJ whole genome shotgun (WGS) entry which is preliminary data.</text>
</comment>
<dbReference type="InterPro" id="IPR023187">
    <property type="entry name" value="Tscrpt_reg_MarR-type_CS"/>
</dbReference>
<dbReference type="Pfam" id="PF01047">
    <property type="entry name" value="MarR"/>
    <property type="match status" value="1"/>
</dbReference>
<evidence type="ECO:0000259" key="4">
    <source>
        <dbReference type="PROSITE" id="PS50995"/>
    </source>
</evidence>
<dbReference type="InterPro" id="IPR039422">
    <property type="entry name" value="MarR/SlyA-like"/>
</dbReference>
<reference evidence="5 6" key="1">
    <citation type="submission" date="2015-06" db="EMBL/GenBank/DDBJ databases">
        <title>Draft genome sequence of an Alphaproteobacteria species associated to the Mediterranean sponge Oscarella lobularis.</title>
        <authorList>
            <person name="Jourda C."/>
            <person name="Santini S."/>
            <person name="Claverie J.-M."/>
        </authorList>
    </citation>
    <scope>NUCLEOTIDE SEQUENCE [LARGE SCALE GENOMIC DNA]</scope>
    <source>
        <strain evidence="5">IGS</strain>
    </source>
</reference>
<dbReference type="SMART" id="SM00347">
    <property type="entry name" value="HTH_MARR"/>
    <property type="match status" value="1"/>
</dbReference>
<dbReference type="PANTHER" id="PTHR33164:SF64">
    <property type="entry name" value="TRANSCRIPTIONAL REGULATOR SLYA"/>
    <property type="match status" value="1"/>
</dbReference>
<dbReference type="InterPro" id="IPR000835">
    <property type="entry name" value="HTH_MarR-typ"/>
</dbReference>
<evidence type="ECO:0000256" key="2">
    <source>
        <dbReference type="ARBA" id="ARBA00023125"/>
    </source>
</evidence>
<dbReference type="Proteomes" id="UP000037178">
    <property type="component" value="Unassembled WGS sequence"/>
</dbReference>
<dbReference type="GO" id="GO:0003677">
    <property type="term" value="F:DNA binding"/>
    <property type="evidence" value="ECO:0007669"/>
    <property type="project" value="UniProtKB-KW"/>
</dbReference>
<dbReference type="InterPro" id="IPR011991">
    <property type="entry name" value="ArsR-like_HTH"/>
</dbReference>
<dbReference type="InterPro" id="IPR036388">
    <property type="entry name" value="WH-like_DNA-bd_sf"/>
</dbReference>
<feature type="domain" description="HTH marR-type" evidence="4">
    <location>
        <begin position="6"/>
        <end position="138"/>
    </location>
</feature>
<dbReference type="PANTHER" id="PTHR33164">
    <property type="entry name" value="TRANSCRIPTIONAL REGULATOR, MARR FAMILY"/>
    <property type="match status" value="1"/>
</dbReference>
<organism evidence="5 6">
    <name type="scientific">Candidatus Rhodobacter oscarellae</name>
    <dbReference type="NCBI Taxonomy" id="1675527"/>
    <lineage>
        <taxon>Bacteria</taxon>
        <taxon>Pseudomonadati</taxon>
        <taxon>Pseudomonadota</taxon>
        <taxon>Alphaproteobacteria</taxon>
        <taxon>Rhodobacterales</taxon>
        <taxon>Rhodobacter group</taxon>
        <taxon>Rhodobacter</taxon>
    </lineage>
</organism>